<dbReference type="Gene3D" id="2.30.180.10">
    <property type="entry name" value="FAS1 domain"/>
    <property type="match status" value="1"/>
</dbReference>
<evidence type="ECO:0000259" key="2">
    <source>
        <dbReference type="PROSITE" id="PS50213"/>
    </source>
</evidence>
<evidence type="ECO:0000313" key="6">
    <source>
        <dbReference type="Proteomes" id="UP000309594"/>
    </source>
</evidence>
<dbReference type="EMBL" id="SJSM01000033">
    <property type="protein sequence ID" value="TCC84494.1"/>
    <property type="molecule type" value="Genomic_DNA"/>
</dbReference>
<dbReference type="PROSITE" id="PS50213">
    <property type="entry name" value="FAS1"/>
    <property type="match status" value="1"/>
</dbReference>
<keyword evidence="1" id="KW-0472">Membrane</keyword>
<evidence type="ECO:0000313" key="4">
    <source>
        <dbReference type="EMBL" id="TKC55182.1"/>
    </source>
</evidence>
<dbReference type="AlphaFoldDB" id="A0A4R0MFA0"/>
<keyword evidence="5" id="KW-1185">Reference proteome</keyword>
<proteinExistence type="predicted"/>
<feature type="transmembrane region" description="Helical" evidence="1">
    <location>
        <begin position="23"/>
        <end position="42"/>
    </location>
</feature>
<dbReference type="Proteomes" id="UP000291117">
    <property type="component" value="Unassembled WGS sequence"/>
</dbReference>
<accession>A0A4R0MFA0</accession>
<evidence type="ECO:0000313" key="3">
    <source>
        <dbReference type="EMBL" id="TCC84494.1"/>
    </source>
</evidence>
<sequence length="241" mass="27285">MSLAAILYWFKTNIGGNHMKKNIHLIKGLLILFTAMLFVLACKKDKGAYDFDNQVNEFDGNAYEYLKAQPGVYDSLLKVADRITWLKDTLITPSDFTIFAPTNRSFTLALLNLNNLRTTQKKSNINLGNANLDQLDTLLNRYFISGRFSTDSLLLTDGASMQTIKYDYGMHAMEVNSNAYGFVHGGPKTIKYSDVKGSQYIVEWQRTTTQAVNIFTHNAVIHVLTPSHEFGFSEFTLRLNK</sequence>
<feature type="domain" description="FAS1" evidence="2">
    <location>
        <begin position="59"/>
        <end position="228"/>
    </location>
</feature>
<dbReference type="Proteomes" id="UP000309594">
    <property type="component" value="Unassembled WGS sequence"/>
</dbReference>
<organism evidence="3 5">
    <name type="scientific">Pedobacter hiemivivus</name>
    <dbReference type="NCBI Taxonomy" id="2530454"/>
    <lineage>
        <taxon>Bacteria</taxon>
        <taxon>Pseudomonadati</taxon>
        <taxon>Bacteroidota</taxon>
        <taxon>Sphingobacteriia</taxon>
        <taxon>Sphingobacteriales</taxon>
        <taxon>Sphingobacteriaceae</taxon>
        <taxon>Pedobacter</taxon>
    </lineage>
</organism>
<keyword evidence="1" id="KW-0812">Transmembrane</keyword>
<evidence type="ECO:0000256" key="1">
    <source>
        <dbReference type="SAM" id="Phobius"/>
    </source>
</evidence>
<dbReference type="InterPro" id="IPR036378">
    <property type="entry name" value="FAS1_dom_sf"/>
</dbReference>
<gene>
    <name evidence="3" type="ORF">EZ444_25390</name>
    <name evidence="4" type="ORF">FBD94_25425</name>
</gene>
<name>A0A4R0MFA0_9SPHI</name>
<dbReference type="Pfam" id="PF02469">
    <property type="entry name" value="Fasciclin"/>
    <property type="match status" value="1"/>
</dbReference>
<reference evidence="3 5" key="1">
    <citation type="submission" date="2019-02" db="EMBL/GenBank/DDBJ databases">
        <title>Pedobacter sp. RP-3-8 sp. nov., isolated from Arctic soil.</title>
        <authorList>
            <person name="Dahal R.H."/>
        </authorList>
    </citation>
    <scope>NUCLEOTIDE SEQUENCE [LARGE SCALE GENOMIC DNA]</scope>
    <source>
        <strain evidence="3 5">RP-3-8</strain>
    </source>
</reference>
<reference evidence="4 6" key="2">
    <citation type="submission" date="2019-04" db="EMBL/GenBank/DDBJ databases">
        <title>Pedobacter sp. RP-1-16 sp. nov., isolated from Arctic soil.</title>
        <authorList>
            <person name="Dahal R.H."/>
            <person name="Kim D.-U."/>
        </authorList>
    </citation>
    <scope>NUCLEOTIDE SEQUENCE [LARGE SCALE GENOMIC DNA]</scope>
    <source>
        <strain evidence="4 6">RP-1-16</strain>
    </source>
</reference>
<dbReference type="SUPFAM" id="SSF82153">
    <property type="entry name" value="FAS1 domain"/>
    <property type="match status" value="1"/>
</dbReference>
<dbReference type="OrthoDB" id="654858at2"/>
<dbReference type="InterPro" id="IPR000782">
    <property type="entry name" value="FAS1_domain"/>
</dbReference>
<protein>
    <recommendedName>
        <fullName evidence="2">FAS1 domain-containing protein</fullName>
    </recommendedName>
</protein>
<evidence type="ECO:0000313" key="5">
    <source>
        <dbReference type="Proteomes" id="UP000291117"/>
    </source>
</evidence>
<comment type="caution">
    <text evidence="3">The sequence shown here is derived from an EMBL/GenBank/DDBJ whole genome shotgun (WGS) entry which is preliminary data.</text>
</comment>
<accession>A0A4U1G329</accession>
<keyword evidence="1" id="KW-1133">Transmembrane helix</keyword>
<dbReference type="EMBL" id="SWDX01000019">
    <property type="protein sequence ID" value="TKC55182.1"/>
    <property type="molecule type" value="Genomic_DNA"/>
</dbReference>